<evidence type="ECO:0000313" key="11">
    <source>
        <dbReference type="EMBL" id="KAF7265900.1"/>
    </source>
</evidence>
<feature type="domain" description="Helicase ATP-binding" evidence="8">
    <location>
        <begin position="57"/>
        <end position="227"/>
    </location>
</feature>
<dbReference type="GO" id="GO:0010468">
    <property type="term" value="P:regulation of gene expression"/>
    <property type="evidence" value="ECO:0007669"/>
    <property type="project" value="UniProtKB-ARBA"/>
</dbReference>
<dbReference type="InterPro" id="IPR000629">
    <property type="entry name" value="RNA-helicase_DEAD-box_CS"/>
</dbReference>
<keyword evidence="5" id="KW-0067">ATP-binding</keyword>
<dbReference type="CDD" id="cd17943">
    <property type="entry name" value="DEADc_DDX20"/>
    <property type="match status" value="1"/>
</dbReference>
<gene>
    <name evidence="11" type="ORF">GWI33_020646</name>
</gene>
<reference evidence="11" key="1">
    <citation type="submission" date="2020-08" db="EMBL/GenBank/DDBJ databases">
        <title>Genome sequencing and assembly of the red palm weevil Rhynchophorus ferrugineus.</title>
        <authorList>
            <person name="Dias G.B."/>
            <person name="Bergman C.M."/>
            <person name="Manee M."/>
        </authorList>
    </citation>
    <scope>NUCLEOTIDE SEQUENCE</scope>
    <source>
        <strain evidence="11">AA-2017</strain>
        <tissue evidence="11">Whole larva</tissue>
    </source>
</reference>
<keyword evidence="2" id="KW-0547">Nucleotide-binding</keyword>
<dbReference type="PROSITE" id="PS51192">
    <property type="entry name" value="HELICASE_ATP_BIND_1"/>
    <property type="match status" value="1"/>
</dbReference>
<evidence type="ECO:0000259" key="9">
    <source>
        <dbReference type="PROSITE" id="PS51194"/>
    </source>
</evidence>
<dbReference type="SMART" id="SM00490">
    <property type="entry name" value="HELICc"/>
    <property type="match status" value="1"/>
</dbReference>
<protein>
    <recommendedName>
        <fullName evidence="1">RNA helicase</fullName>
        <ecNumber evidence="1">3.6.4.13</ecNumber>
    </recommendedName>
</protein>
<evidence type="ECO:0000256" key="5">
    <source>
        <dbReference type="ARBA" id="ARBA00022840"/>
    </source>
</evidence>
<dbReference type="OrthoDB" id="434041at2759"/>
<organism evidence="11 12">
    <name type="scientific">Rhynchophorus ferrugineus</name>
    <name type="common">Red palm weevil</name>
    <name type="synonym">Curculio ferrugineus</name>
    <dbReference type="NCBI Taxonomy" id="354439"/>
    <lineage>
        <taxon>Eukaryota</taxon>
        <taxon>Metazoa</taxon>
        <taxon>Ecdysozoa</taxon>
        <taxon>Arthropoda</taxon>
        <taxon>Hexapoda</taxon>
        <taxon>Insecta</taxon>
        <taxon>Pterygota</taxon>
        <taxon>Neoptera</taxon>
        <taxon>Endopterygota</taxon>
        <taxon>Coleoptera</taxon>
        <taxon>Polyphaga</taxon>
        <taxon>Cucujiformia</taxon>
        <taxon>Curculionidae</taxon>
        <taxon>Dryophthorinae</taxon>
        <taxon>Rhynchophorus</taxon>
    </lineage>
</organism>
<dbReference type="Proteomes" id="UP000625711">
    <property type="component" value="Unassembled WGS sequence"/>
</dbReference>
<dbReference type="PROSITE" id="PS51194">
    <property type="entry name" value="HELICASE_CTER"/>
    <property type="match status" value="1"/>
</dbReference>
<evidence type="ECO:0000256" key="1">
    <source>
        <dbReference type="ARBA" id="ARBA00012552"/>
    </source>
</evidence>
<dbReference type="Pfam" id="PF00271">
    <property type="entry name" value="Helicase_C"/>
    <property type="match status" value="1"/>
</dbReference>
<dbReference type="InterPro" id="IPR014001">
    <property type="entry name" value="Helicase_ATP-bd"/>
</dbReference>
<evidence type="ECO:0000259" key="10">
    <source>
        <dbReference type="PROSITE" id="PS51195"/>
    </source>
</evidence>
<dbReference type="InterPro" id="IPR050079">
    <property type="entry name" value="DEAD_box_RNA_helicase"/>
</dbReference>
<dbReference type="InterPro" id="IPR011545">
    <property type="entry name" value="DEAD/DEAH_box_helicase_dom"/>
</dbReference>
<dbReference type="GO" id="GO:0003676">
    <property type="term" value="F:nucleic acid binding"/>
    <property type="evidence" value="ECO:0007669"/>
    <property type="project" value="InterPro"/>
</dbReference>
<evidence type="ECO:0000256" key="2">
    <source>
        <dbReference type="ARBA" id="ARBA00022741"/>
    </source>
</evidence>
<feature type="region of interest" description="Disordered" evidence="7">
    <location>
        <begin position="498"/>
        <end position="545"/>
    </location>
</feature>
<dbReference type="InterPro" id="IPR001650">
    <property type="entry name" value="Helicase_C-like"/>
</dbReference>
<dbReference type="GO" id="GO:0005829">
    <property type="term" value="C:cytosol"/>
    <property type="evidence" value="ECO:0007669"/>
    <property type="project" value="TreeGrafter"/>
</dbReference>
<evidence type="ECO:0000256" key="7">
    <source>
        <dbReference type="SAM" id="MobiDB-lite"/>
    </source>
</evidence>
<evidence type="ECO:0000259" key="8">
    <source>
        <dbReference type="PROSITE" id="PS51192"/>
    </source>
</evidence>
<dbReference type="EMBL" id="JAACXV010014582">
    <property type="protein sequence ID" value="KAF7265900.1"/>
    <property type="molecule type" value="Genomic_DNA"/>
</dbReference>
<dbReference type="CDD" id="cd18787">
    <property type="entry name" value="SF2_C_DEAD"/>
    <property type="match status" value="1"/>
</dbReference>
<dbReference type="Gene3D" id="3.40.50.300">
    <property type="entry name" value="P-loop containing nucleotide triphosphate hydrolases"/>
    <property type="match status" value="2"/>
</dbReference>
<dbReference type="GO" id="GO:0003724">
    <property type="term" value="F:RNA helicase activity"/>
    <property type="evidence" value="ECO:0007669"/>
    <property type="project" value="UniProtKB-EC"/>
</dbReference>
<name>A0A834HVZ3_RHYFE</name>
<dbReference type="EC" id="3.6.4.13" evidence="1"/>
<evidence type="ECO:0000256" key="3">
    <source>
        <dbReference type="ARBA" id="ARBA00022801"/>
    </source>
</evidence>
<proteinExistence type="predicted"/>
<feature type="short sequence motif" description="Q motif" evidence="6">
    <location>
        <begin position="26"/>
        <end position="54"/>
    </location>
</feature>
<keyword evidence="3" id="KW-0378">Hydrolase</keyword>
<dbReference type="SUPFAM" id="SSF52540">
    <property type="entry name" value="P-loop containing nucleoside triphosphate hydrolases"/>
    <property type="match status" value="1"/>
</dbReference>
<dbReference type="PANTHER" id="PTHR47959:SF1">
    <property type="entry name" value="ATP-DEPENDENT RNA HELICASE DBPA"/>
    <property type="match status" value="1"/>
</dbReference>
<dbReference type="PANTHER" id="PTHR47959">
    <property type="entry name" value="ATP-DEPENDENT RNA HELICASE RHLE-RELATED"/>
    <property type="match status" value="1"/>
</dbReference>
<keyword evidence="4" id="KW-0347">Helicase</keyword>
<evidence type="ECO:0000256" key="6">
    <source>
        <dbReference type="PROSITE-ProRule" id="PRU00552"/>
    </source>
</evidence>
<dbReference type="SMART" id="SM00487">
    <property type="entry name" value="DEXDc"/>
    <property type="match status" value="1"/>
</dbReference>
<dbReference type="PROSITE" id="PS00039">
    <property type="entry name" value="DEAD_ATP_HELICASE"/>
    <property type="match status" value="1"/>
</dbReference>
<dbReference type="InterPro" id="IPR027417">
    <property type="entry name" value="P-loop_NTPase"/>
</dbReference>
<dbReference type="GO" id="GO:0016787">
    <property type="term" value="F:hydrolase activity"/>
    <property type="evidence" value="ECO:0007669"/>
    <property type="project" value="UniProtKB-KW"/>
</dbReference>
<evidence type="ECO:0000313" key="12">
    <source>
        <dbReference type="Proteomes" id="UP000625711"/>
    </source>
</evidence>
<feature type="domain" description="DEAD-box RNA helicase Q" evidence="10">
    <location>
        <begin position="26"/>
        <end position="54"/>
    </location>
</feature>
<feature type="compositionally biased region" description="Basic and acidic residues" evidence="7">
    <location>
        <begin position="499"/>
        <end position="514"/>
    </location>
</feature>
<comment type="caution">
    <text evidence="11">The sequence shown here is derived from an EMBL/GenBank/DDBJ whole genome shotgun (WGS) entry which is preliminary data.</text>
</comment>
<dbReference type="Pfam" id="PF00270">
    <property type="entry name" value="DEAD"/>
    <property type="match status" value="1"/>
</dbReference>
<dbReference type="PROSITE" id="PS51195">
    <property type="entry name" value="Q_MOTIF"/>
    <property type="match status" value="1"/>
</dbReference>
<accession>A0A834HVZ3</accession>
<evidence type="ECO:0000256" key="4">
    <source>
        <dbReference type="ARBA" id="ARBA00022806"/>
    </source>
</evidence>
<keyword evidence="12" id="KW-1185">Reference proteome</keyword>
<sequence length="853" mass="96846">MSDHVQLAHSLENTPRTKDVVLDENISFQSLFLPENILKGLSDAGFQKPSPIQKKALPMGRCGFDLIVQSKSGTGKTLVFSIIALETIKLNKKEPQVLILSPTREIAVQIQDVIKTLGKYFEELQVVSFIGGLSIELDKVNCKSCHVAVGTPGRIKHLIQNGYLCTTSIKLFIVDEADKLIEDSFQNDVNEIYNSLPDRKQIIMSSATYSDELKEFLKNYMLSPTCASIESDNPLLLGLKHFVRIVIANPCIVPQIIRKNAEILRVLSTIPFKQCIVFSNYQSRAETLSNFLNRNGWKSIYISSSQRQDDRLNSLNSLKDFKCRIMVSTDLSSRGIDSANIDLIINYDIPVDAPTYLHRMGRAGRYGSSGICINLALLGKELDILQNILGIIGGPNLSIPVLNDELTIENSSHESLTSIVPVDVKDFTEKCKTAVIKMKKKLTKLKKTLKPKSSDHEQNCEEAVLSKLSTVDAGDILQQLASGTLDLTTCNSTESANQELKHITDEENETKLTQEEVTSSDNLDSELKKKDDQSESSESGVDNAEISKDNIDTISILQQLANQTFEGFSDNIKEEKKRKRSVSFGVPQNEPNQQELFYRNKALFGVTKSICNAETDNNDTEYLAQYLSVLKAKENEEYHQVFDVDRKQETLDLENIFLTAYKSQTISSSVAWQELIPADEKWKLDKTITKLEEGDNEYCAEDDYEEDYDFEMEKDIEVHIGQNVIQNKEDQDDYSFMKWIPVEPAMKNIPENVPSSVSNINNQKLEPYSSSGENLGRQRGSLHYHEQYNHYYQQASDNLWQNGLQFDNVNSFDDWFYYSWENQMTSIRNFIQQKIYLEELNSLDSRHRRNPNV</sequence>
<dbReference type="GO" id="GO:0005524">
    <property type="term" value="F:ATP binding"/>
    <property type="evidence" value="ECO:0007669"/>
    <property type="project" value="UniProtKB-KW"/>
</dbReference>
<feature type="domain" description="Helicase C-terminal" evidence="9">
    <location>
        <begin position="262"/>
        <end position="407"/>
    </location>
</feature>
<dbReference type="InterPro" id="IPR014014">
    <property type="entry name" value="RNA_helicase_DEAD_Q_motif"/>
</dbReference>
<dbReference type="AlphaFoldDB" id="A0A834HVZ3"/>